<dbReference type="OrthoDB" id="409395at2759"/>
<dbReference type="InterPro" id="IPR027417">
    <property type="entry name" value="P-loop_NTPase"/>
</dbReference>
<dbReference type="GeneID" id="75826724"/>
<reference evidence="2" key="2">
    <citation type="submission" date="2022-07" db="EMBL/GenBank/DDBJ databases">
        <authorList>
            <person name="Goncalves M.F.M."/>
            <person name="Hilario S."/>
            <person name="Van De Peer Y."/>
            <person name="Esteves A.C."/>
            <person name="Alves A."/>
        </authorList>
    </citation>
    <scope>NUCLEOTIDE SEQUENCE</scope>
    <source>
        <strain evidence="2">MUM 19.33</strain>
    </source>
</reference>
<sequence>MGQIEDIVEYHVLRKHQRCRSSEEQLDLWQTLPELPLATELLSGDPPDLPYDYQYEAPRDKNDYLRWQYLMYRYEGVESMRRAIAVFRRRPCEQPRDAYVYTQARIQGYTFSRQGAAARVAFSTDISKVRVDWENTSRLTPGSLIALSPKKDGFQTKCLVATVAARPILGGLIPNPEFGETEDTPPRIDIFWSNPEDAVIDPLEEMFMIEPKSGYFETVRHAMIGLQHAAVSESRPTPIIVAAQTNHALDQLLLECMQPGLDGVAMVNIARLGSRSQDESIQQTTLFNLRTKSKKYGRGGHQAWTDAESKAIEFESLMHICFPNGLVSFKVLLEEGIITPVQYDSLDEDD</sequence>
<keyword evidence="3" id="KW-1185">Reference proteome</keyword>
<evidence type="ECO:0000313" key="2">
    <source>
        <dbReference type="EMBL" id="KAI6780563.1"/>
    </source>
</evidence>
<feature type="domain" description="ZNFX1" evidence="1">
    <location>
        <begin position="96"/>
        <end position="211"/>
    </location>
</feature>
<reference evidence="2" key="1">
    <citation type="journal article" date="2021" name="J Fungi (Basel)">
        <title>Genomic and Metabolomic Analyses of the Marine Fungus Emericellopsis cladophorae: Insights into Saltwater Adaptability Mechanisms and Its Biosynthetic Potential.</title>
        <authorList>
            <person name="Goncalves M.F.M."/>
            <person name="Hilario S."/>
            <person name="Van de Peer Y."/>
            <person name="Esteves A.C."/>
            <person name="Alves A."/>
        </authorList>
    </citation>
    <scope>NUCLEOTIDE SEQUENCE</scope>
    <source>
        <strain evidence="2">MUM 19.33</strain>
    </source>
</reference>
<protein>
    <recommendedName>
        <fullName evidence="1">ZNFX1 domain-containing protein</fullName>
    </recommendedName>
</protein>
<comment type="caution">
    <text evidence="2">The sequence shown here is derived from an EMBL/GenBank/DDBJ whole genome shotgun (WGS) entry which is preliminary data.</text>
</comment>
<dbReference type="Proteomes" id="UP001055219">
    <property type="component" value="Unassembled WGS sequence"/>
</dbReference>
<dbReference type="Pfam" id="PF25396">
    <property type="entry name" value="ZNFX1"/>
    <property type="match status" value="1"/>
</dbReference>
<name>A0A9P9XZR1_9HYPO</name>
<dbReference type="RefSeq" id="XP_051361419.1">
    <property type="nucleotide sequence ID" value="XM_051507464.1"/>
</dbReference>
<evidence type="ECO:0000313" key="3">
    <source>
        <dbReference type="Proteomes" id="UP001055219"/>
    </source>
</evidence>
<evidence type="ECO:0000259" key="1">
    <source>
        <dbReference type="Pfam" id="PF25396"/>
    </source>
</evidence>
<dbReference type="EMBL" id="JAGIXG020000031">
    <property type="protein sequence ID" value="KAI6780563.1"/>
    <property type="molecule type" value="Genomic_DNA"/>
</dbReference>
<organism evidence="2 3">
    <name type="scientific">Emericellopsis cladophorae</name>
    <dbReference type="NCBI Taxonomy" id="2686198"/>
    <lineage>
        <taxon>Eukaryota</taxon>
        <taxon>Fungi</taxon>
        <taxon>Dikarya</taxon>
        <taxon>Ascomycota</taxon>
        <taxon>Pezizomycotina</taxon>
        <taxon>Sordariomycetes</taxon>
        <taxon>Hypocreomycetidae</taxon>
        <taxon>Hypocreales</taxon>
        <taxon>Bionectriaceae</taxon>
        <taxon>Emericellopsis</taxon>
    </lineage>
</organism>
<gene>
    <name evidence="2" type="ORF">J7T54_000203</name>
</gene>
<dbReference type="AlphaFoldDB" id="A0A9P9XZR1"/>
<dbReference type="InterPro" id="IPR057373">
    <property type="entry name" value="ZNFX1"/>
</dbReference>
<dbReference type="Gene3D" id="3.40.50.300">
    <property type="entry name" value="P-loop containing nucleotide triphosphate hydrolases"/>
    <property type="match status" value="1"/>
</dbReference>
<accession>A0A9P9XZR1</accession>
<proteinExistence type="predicted"/>